<reference evidence="2 4" key="2">
    <citation type="submission" date="2018-12" db="EMBL/GenBank/DDBJ databases">
        <authorList>
            <consortium name="Pathogen Informatics"/>
        </authorList>
    </citation>
    <scope>NUCLEOTIDE SEQUENCE [LARGE SCALE GENOMIC DNA]</scope>
    <source>
        <strain evidence="2 4">NCTC11976</strain>
    </source>
</reference>
<sequence>MKGKQIVQHGFSHYVHHGVSAGSQSRRFRFPLDATYFQYKPQERTERIQLLRDKIPTGPSLIYRGSEGTAEVLATMKSKRLGRKAEESRKTPTHNIIGYVRDNDSSFFLSFTPCKETVKPYTVGLSLIPKTGYIFVTALPKVYTTPQKLLLLNEKMFERYDKRMLESMPLDEARGYQSIVKMTKNNNEITGIIGASLKDDWRSDVDRRVHSVIEVCGPGRIASKVMSSNEPAHVRQWTNEDFSPELFALDIVFADTPEEFEEMNEKAVDMGLMPKGFRLPTIEDACAVMRSNQLGVWEGIYGTTETMKVASLPSHIKPGDTPALLEFMEEQLKSNPSVKPLEELRSPFSQL</sequence>
<dbReference type="EMBL" id="LNXW01000008">
    <property type="protein sequence ID" value="KTC82638.1"/>
    <property type="molecule type" value="Genomic_DNA"/>
</dbReference>
<dbReference type="STRING" id="28084.Lche_0318"/>
<proteinExistence type="predicted"/>
<gene>
    <name evidence="1" type="ORF">Lche_0318</name>
    <name evidence="2" type="ORF">NCTC11976_01241</name>
</gene>
<dbReference type="Proteomes" id="UP000277577">
    <property type="component" value="Chromosome"/>
</dbReference>
<dbReference type="OrthoDB" id="5636194at2"/>
<organism evidence="1 3">
    <name type="scientific">Legionella cherrii</name>
    <dbReference type="NCBI Taxonomy" id="28084"/>
    <lineage>
        <taxon>Bacteria</taxon>
        <taxon>Pseudomonadati</taxon>
        <taxon>Pseudomonadota</taxon>
        <taxon>Gammaproteobacteria</taxon>
        <taxon>Legionellales</taxon>
        <taxon>Legionellaceae</taxon>
        <taxon>Legionella</taxon>
    </lineage>
</organism>
<evidence type="ECO:0000313" key="4">
    <source>
        <dbReference type="Proteomes" id="UP000277577"/>
    </source>
</evidence>
<dbReference type="PATRIC" id="fig|28084.5.peg.342"/>
<evidence type="ECO:0000313" key="2">
    <source>
        <dbReference type="EMBL" id="VEB35212.1"/>
    </source>
</evidence>
<evidence type="ECO:0000313" key="3">
    <source>
        <dbReference type="Proteomes" id="UP000054921"/>
    </source>
</evidence>
<dbReference type="RefSeq" id="WP_028381265.1">
    <property type="nucleotide sequence ID" value="NZ_CAAAIT010000004.1"/>
</dbReference>
<name>A0A0W0SGR7_9GAMM</name>
<keyword evidence="4" id="KW-1185">Reference proteome</keyword>
<dbReference type="AlphaFoldDB" id="A0A0W0SGR7"/>
<dbReference type="EMBL" id="LR134173">
    <property type="protein sequence ID" value="VEB35212.1"/>
    <property type="molecule type" value="Genomic_DNA"/>
</dbReference>
<evidence type="ECO:0000313" key="1">
    <source>
        <dbReference type="EMBL" id="KTC82638.1"/>
    </source>
</evidence>
<dbReference type="Proteomes" id="UP000054921">
    <property type="component" value="Unassembled WGS sequence"/>
</dbReference>
<reference evidence="1 3" key="1">
    <citation type="submission" date="2015-11" db="EMBL/GenBank/DDBJ databases">
        <title>Genomic analysis of 38 Legionella species identifies large and diverse effector repertoires.</title>
        <authorList>
            <person name="Burstein D."/>
            <person name="Amaro F."/>
            <person name="Zusman T."/>
            <person name="Lifshitz Z."/>
            <person name="Cohen O."/>
            <person name="Gilbert J.A."/>
            <person name="Pupko T."/>
            <person name="Shuman H.A."/>
            <person name="Segal G."/>
        </authorList>
    </citation>
    <scope>NUCLEOTIDE SEQUENCE [LARGE SCALE GENOMIC DNA]</scope>
    <source>
        <strain evidence="1 3">ORW</strain>
    </source>
</reference>
<accession>A0A0W0SGR7</accession>
<protein>
    <submittedName>
        <fullName evidence="1">Uncharacterized protein</fullName>
    </submittedName>
</protein>